<reference evidence="1 2" key="1">
    <citation type="submission" date="2021-06" db="EMBL/GenBank/DDBJ databases">
        <title>Caerostris extrusa draft genome.</title>
        <authorList>
            <person name="Kono N."/>
            <person name="Arakawa K."/>
        </authorList>
    </citation>
    <scope>NUCLEOTIDE SEQUENCE [LARGE SCALE GENOMIC DNA]</scope>
</reference>
<gene>
    <name evidence="1" type="ORF">CEXT_49171</name>
</gene>
<name>A0AAV4XXK8_CAEEX</name>
<comment type="caution">
    <text evidence="1">The sequence shown here is derived from an EMBL/GenBank/DDBJ whole genome shotgun (WGS) entry which is preliminary data.</text>
</comment>
<sequence length="175" mass="19554">MTSCESPLGSPGSHACHIHEACRTADDEDLVTAPMVLPNQAGVTRSNNSPIRMKLQVLFAFIELLVMALSKIFIQTSFGAAFSSVNSAMFMERYTLNGFNPLAVCIDLFPRLGVTLDDAPGLLKKRFLNWECSILLVHSLDQLEEVLLVYQQRRRRRSAGARSLLTYLLSHRQTL</sequence>
<proteinExistence type="predicted"/>
<organism evidence="1 2">
    <name type="scientific">Caerostris extrusa</name>
    <name type="common">Bark spider</name>
    <name type="synonym">Caerostris bankana</name>
    <dbReference type="NCBI Taxonomy" id="172846"/>
    <lineage>
        <taxon>Eukaryota</taxon>
        <taxon>Metazoa</taxon>
        <taxon>Ecdysozoa</taxon>
        <taxon>Arthropoda</taxon>
        <taxon>Chelicerata</taxon>
        <taxon>Arachnida</taxon>
        <taxon>Araneae</taxon>
        <taxon>Araneomorphae</taxon>
        <taxon>Entelegynae</taxon>
        <taxon>Araneoidea</taxon>
        <taxon>Araneidae</taxon>
        <taxon>Caerostris</taxon>
    </lineage>
</organism>
<evidence type="ECO:0000313" key="2">
    <source>
        <dbReference type="Proteomes" id="UP001054945"/>
    </source>
</evidence>
<keyword evidence="2" id="KW-1185">Reference proteome</keyword>
<dbReference type="AlphaFoldDB" id="A0AAV4XXK8"/>
<dbReference type="Proteomes" id="UP001054945">
    <property type="component" value="Unassembled WGS sequence"/>
</dbReference>
<evidence type="ECO:0000313" key="1">
    <source>
        <dbReference type="EMBL" id="GIY99023.1"/>
    </source>
</evidence>
<protein>
    <submittedName>
        <fullName evidence="1">Uncharacterized protein</fullName>
    </submittedName>
</protein>
<dbReference type="EMBL" id="BPLR01018370">
    <property type="protein sequence ID" value="GIY99023.1"/>
    <property type="molecule type" value="Genomic_DNA"/>
</dbReference>
<accession>A0AAV4XXK8</accession>